<comment type="catalytic activity">
    <reaction evidence="3 4">
        <text>RX + glutathione = an S-substituted glutathione + a halide anion + H(+)</text>
        <dbReference type="Rhea" id="RHEA:16437"/>
        <dbReference type="ChEBI" id="CHEBI:15378"/>
        <dbReference type="ChEBI" id="CHEBI:16042"/>
        <dbReference type="ChEBI" id="CHEBI:17792"/>
        <dbReference type="ChEBI" id="CHEBI:57925"/>
        <dbReference type="ChEBI" id="CHEBI:90779"/>
        <dbReference type="EC" id="2.5.1.18"/>
    </reaction>
</comment>
<name>A0A081CJN3_PSEA2</name>
<dbReference type="InterPro" id="IPR014440">
    <property type="entry name" value="HCCAis_GSTk"/>
</dbReference>
<dbReference type="RefSeq" id="XP_014654899.1">
    <property type="nucleotide sequence ID" value="XM_014799413.1"/>
</dbReference>
<comment type="similarity">
    <text evidence="1 4">Belongs to the GST superfamily. Kappa family.</text>
</comment>
<dbReference type="Pfam" id="PF01323">
    <property type="entry name" value="DSBA"/>
    <property type="match status" value="1"/>
</dbReference>
<evidence type="ECO:0000256" key="2">
    <source>
        <dbReference type="ARBA" id="ARBA00022679"/>
    </source>
</evidence>
<sequence length="224" mass="25568">MSGVNKVLFYFDVVSPWSYVGYVMLRRYEKLWNLDITYKPVNLGYIMKFSGNKPPITVANKGVWMWAERERAIKFYGVTLNQPKAFPINTMHLQTFLDTLSASASKSVVEQAIETCFAAIWHDDKPCATREDVEAILTQLDMPKSKLTEILDKSMDKPARAKMQEEAKVLVEQNGLFGMPSFEITRASDGEQAMWFGSDRFEHMAAWLGQSYKGPFANDSRPKL</sequence>
<dbReference type="EC" id="2.5.1.18" evidence="4"/>
<organism evidence="5 6">
    <name type="scientific">Pseudozyma antarctica</name>
    <name type="common">Yeast</name>
    <name type="synonym">Candida antarctica</name>
    <dbReference type="NCBI Taxonomy" id="84753"/>
    <lineage>
        <taxon>Eukaryota</taxon>
        <taxon>Fungi</taxon>
        <taxon>Dikarya</taxon>
        <taxon>Basidiomycota</taxon>
        <taxon>Ustilaginomycotina</taxon>
        <taxon>Ustilaginomycetes</taxon>
        <taxon>Ustilaginales</taxon>
        <taxon>Ustilaginaceae</taxon>
        <taxon>Moesziomyces</taxon>
    </lineage>
</organism>
<evidence type="ECO:0000256" key="3">
    <source>
        <dbReference type="ARBA" id="ARBA00047960"/>
    </source>
</evidence>
<dbReference type="AlphaFoldDB" id="A0A081CJN3"/>
<dbReference type="GO" id="GO:0004364">
    <property type="term" value="F:glutathione transferase activity"/>
    <property type="evidence" value="ECO:0007669"/>
    <property type="project" value="UniProtKB-UniRule"/>
</dbReference>
<dbReference type="PANTHER" id="PTHR42943:SF2">
    <property type="entry name" value="GLUTATHIONE S-TRANSFERASE KAPPA 1"/>
    <property type="match status" value="1"/>
</dbReference>
<keyword evidence="2 4" id="KW-0808">Transferase</keyword>
<proteinExistence type="inferred from homology"/>
<dbReference type="GO" id="GO:0006749">
    <property type="term" value="P:glutathione metabolic process"/>
    <property type="evidence" value="ECO:0007669"/>
    <property type="project" value="TreeGrafter"/>
</dbReference>
<protein>
    <recommendedName>
        <fullName evidence="4">Glutathione S-transferase kappa</fullName>
        <ecNumber evidence="4">2.5.1.18</ecNumber>
    </recommendedName>
</protein>
<dbReference type="InterPro" id="IPR051924">
    <property type="entry name" value="GST_Kappa/NadH"/>
</dbReference>
<dbReference type="FunFam" id="3.40.30.10:FF:000096">
    <property type="entry name" value="Glutathione S-transferase kappa"/>
    <property type="match status" value="1"/>
</dbReference>
<gene>
    <name evidence="5" type="ORF">PAN0_015d5103</name>
</gene>
<dbReference type="PANTHER" id="PTHR42943">
    <property type="entry name" value="GLUTATHIONE S-TRANSFERASE KAPPA"/>
    <property type="match status" value="1"/>
</dbReference>
<reference evidence="6" key="1">
    <citation type="journal article" date="2014" name="Genome Announc.">
        <title>Draft Genome Sequence of the Yeast Pseudozyma antarctica Type Strain JCM10317, a Producer of the Glycolipid Biosurfactants, Mannosylerythritol Lipids.</title>
        <authorList>
            <person name="Saika A."/>
            <person name="Koike H."/>
            <person name="Hori T."/>
            <person name="Fukuoka T."/>
            <person name="Sato S."/>
            <person name="Habe H."/>
            <person name="Kitamoto D."/>
            <person name="Morita T."/>
        </authorList>
    </citation>
    <scope>NUCLEOTIDE SEQUENCE [LARGE SCALE GENOMIC DNA]</scope>
    <source>
        <strain evidence="6">JCM 10317</strain>
    </source>
</reference>
<dbReference type="HOGENOM" id="CLU_069253_1_4_1"/>
<dbReference type="GO" id="GO:0005739">
    <property type="term" value="C:mitochondrion"/>
    <property type="evidence" value="ECO:0007669"/>
    <property type="project" value="TreeGrafter"/>
</dbReference>
<dbReference type="InterPro" id="IPR036249">
    <property type="entry name" value="Thioredoxin-like_sf"/>
</dbReference>
<dbReference type="Proteomes" id="UP000053758">
    <property type="component" value="Unassembled WGS sequence"/>
</dbReference>
<evidence type="ECO:0000256" key="1">
    <source>
        <dbReference type="ARBA" id="ARBA00006494"/>
    </source>
</evidence>
<dbReference type="PIRSF" id="PIRSF006386">
    <property type="entry name" value="HCCAis_GSTk"/>
    <property type="match status" value="1"/>
</dbReference>
<dbReference type="OrthoDB" id="4664297at2759"/>
<dbReference type="GeneID" id="26305980"/>
<dbReference type="EMBL" id="DF830082">
    <property type="protein sequence ID" value="GAK66879.1"/>
    <property type="molecule type" value="Genomic_DNA"/>
</dbReference>
<accession>A0A081CJN3</accession>
<dbReference type="SUPFAM" id="SSF52833">
    <property type="entry name" value="Thioredoxin-like"/>
    <property type="match status" value="1"/>
</dbReference>
<dbReference type="InterPro" id="IPR001853">
    <property type="entry name" value="DSBA-like_thioredoxin_dom"/>
</dbReference>
<dbReference type="GO" id="GO:0005777">
    <property type="term" value="C:peroxisome"/>
    <property type="evidence" value="ECO:0007669"/>
    <property type="project" value="TreeGrafter"/>
</dbReference>
<evidence type="ECO:0000256" key="4">
    <source>
        <dbReference type="PIRNR" id="PIRNR006386"/>
    </source>
</evidence>
<evidence type="ECO:0000313" key="6">
    <source>
        <dbReference type="Proteomes" id="UP000053758"/>
    </source>
</evidence>
<evidence type="ECO:0000313" key="5">
    <source>
        <dbReference type="EMBL" id="GAK66879.1"/>
    </source>
</evidence>
<dbReference type="Gene3D" id="3.40.30.10">
    <property type="entry name" value="Glutaredoxin"/>
    <property type="match status" value="1"/>
</dbReference>
<keyword evidence="6" id="KW-1185">Reference proteome</keyword>
<dbReference type="GO" id="GO:0004602">
    <property type="term" value="F:glutathione peroxidase activity"/>
    <property type="evidence" value="ECO:0007669"/>
    <property type="project" value="TreeGrafter"/>
</dbReference>